<dbReference type="RefSeq" id="WP_055037893.1">
    <property type="nucleotide sequence ID" value="NZ_AP014854.2"/>
</dbReference>
<feature type="transmembrane region" description="Helical" evidence="1">
    <location>
        <begin position="6"/>
        <end position="25"/>
    </location>
</feature>
<name>A0A0H5BHA5_BLAVI</name>
<dbReference type="Pfam" id="PF07584">
    <property type="entry name" value="BatA"/>
    <property type="match status" value="1"/>
</dbReference>
<evidence type="ECO:0000259" key="2">
    <source>
        <dbReference type="Pfam" id="PF07584"/>
    </source>
</evidence>
<evidence type="ECO:0000313" key="6">
    <source>
        <dbReference type="Proteomes" id="UP000065734"/>
    </source>
</evidence>
<proteinExistence type="predicted"/>
<dbReference type="KEGG" id="bvr:BVIR_2497"/>
<accession>A0A0H5BHA5</accession>
<dbReference type="PANTHER" id="PTHR37464">
    <property type="entry name" value="BLL2463 PROTEIN"/>
    <property type="match status" value="1"/>
</dbReference>
<dbReference type="OrthoDB" id="9773014at2"/>
<feature type="transmembrane region" description="Helical" evidence="1">
    <location>
        <begin position="623"/>
        <end position="646"/>
    </location>
</feature>
<reference evidence="5" key="2">
    <citation type="submission" date="2015-11" db="EMBL/GenBank/DDBJ databases">
        <authorList>
            <person name="Zhang Y."/>
            <person name="Guo Z."/>
        </authorList>
    </citation>
    <scope>NUCLEOTIDE SEQUENCE</scope>
    <source>
        <strain evidence="5">1</strain>
    </source>
</reference>
<keyword evidence="1" id="KW-0472">Membrane</keyword>
<feature type="domain" description="Aerotolerance regulator N-terminal" evidence="2">
    <location>
        <begin position="4"/>
        <end position="78"/>
    </location>
</feature>
<dbReference type="InterPro" id="IPR011933">
    <property type="entry name" value="Double_TM_dom"/>
</dbReference>
<dbReference type="Pfam" id="PF13709">
    <property type="entry name" value="DUF4159"/>
    <property type="match status" value="1"/>
</dbReference>
<protein>
    <submittedName>
        <fullName evidence="4">Membrane protein</fullName>
    </submittedName>
</protein>
<dbReference type="Gene3D" id="3.40.50.12140">
    <property type="entry name" value="Domain of unknown function DUF4159"/>
    <property type="match status" value="1"/>
</dbReference>
<dbReference type="AlphaFoldDB" id="A0A0H5BHA5"/>
<dbReference type="CDD" id="cd03143">
    <property type="entry name" value="A4_beta-galactosidase_middle_domain"/>
    <property type="match status" value="1"/>
</dbReference>
<keyword evidence="1" id="KW-1133">Transmembrane helix</keyword>
<dbReference type="PANTHER" id="PTHR37464:SF1">
    <property type="entry name" value="BLL2463 PROTEIN"/>
    <property type="match status" value="1"/>
</dbReference>
<dbReference type="SUPFAM" id="SSF52317">
    <property type="entry name" value="Class I glutamine amidotransferase-like"/>
    <property type="match status" value="1"/>
</dbReference>
<dbReference type="NCBIfam" id="TIGR02226">
    <property type="entry name" value="two_anch"/>
    <property type="match status" value="1"/>
</dbReference>
<keyword evidence="1" id="KW-0812">Transmembrane</keyword>
<evidence type="ECO:0000313" key="4">
    <source>
        <dbReference type="EMBL" id="BAR99806.1"/>
    </source>
</evidence>
<dbReference type="InterPro" id="IPR029062">
    <property type="entry name" value="Class_I_gatase-like"/>
</dbReference>
<sequence length="935" mass="98058">MLPLAFTTPLLLIALAALPLLWWLLRLVPPRPRRVEFPPARLLLDIAPREQTPARSPWWLLLLRLLLAALVILAAAGPIWNPPPATPTTRGPLVLLIDNGWSAAATWERRIAAAEALIAEAEASGRGVAVVPTAEPAREASVRTPGEARVRLRALKPQPHTPDRRDVLPALAKLLGSGEQSLVWLSDATDTGDGAAFVAGLGRIAGERPVTVLAGGLPPARALAGTANAGSGLSVTVLRAFGDHDAGGIVRAVDLKGLPLGQATFAFNGDTLETKVAFDLPIEIRNDIARLEIVGERSSGAVQLLDERWRRRTIGIVTGSTADTAQPLLAASFYLGRAIEPFADVRLAERTSPGEAAARFVDMGLPLIALADVGTLAGDARDRLIRWVEGGGVLVRFAGPRLAAGGDELLPVKVRPGGRVLGGKLSWEQPQKIGSFAKDGPFADLAIPADVTVRRQVLAEPDGLLFERTWAALADGTPLVTGARRGKGVMVLFHVSADTSWSDLPLSGTFVDMLRRIVALAGSGSGGAKPGSGEVGATVPPSRLLDGFGAFQPPSAATKPLPAGFAGRGTADNPPGFYGVAEALVAVNTLAPDDRLKPLDVTPLGAAVEPYRAGDPIDLRRHVLVAAFALLLLDALVVLVLAGGLARLMPSRRTSSLLVVAAALALAPDPGHAQPPAAAASPPSADDFAISALAKTRLAYVITGDSEIDRLSRAGLEGLSRFLSQRTALESAEPIGVDPARDELAFFPLLYWPVTPAAAKPSAATLARIDAFMKNGGTILFDTRDALEVTPGGRGATPGIEGLRAILSSLDIPALEPVPRDHVLTKSFYILREFPGRYAAGSLWVEALPAATEEDGAKPARSGDGVSPIIITSNDLAGAWAIEPSGEPMLPLVPGDPRQREMAYRVGANIVMYVLTGNYKADQVHIPALLERLGQ</sequence>
<keyword evidence="6" id="KW-1185">Reference proteome</keyword>
<dbReference type="EMBL" id="AP014854">
    <property type="protein sequence ID" value="BAR99806.1"/>
    <property type="molecule type" value="Genomic_DNA"/>
</dbReference>
<feature type="transmembrane region" description="Helical" evidence="1">
    <location>
        <begin position="58"/>
        <end position="80"/>
    </location>
</feature>
<reference evidence="4" key="1">
    <citation type="journal article" date="2015" name="Genome Announc.">
        <title>Complete Genome Sequence of the Bacteriochlorophyll b-Producing Photosynthetic Bacterium Blastochloris viridis.</title>
        <authorList>
            <person name="Tsukatani Y."/>
            <person name="Hirose Y."/>
            <person name="Harada J."/>
            <person name="Misawa N."/>
            <person name="Mori K."/>
            <person name="Inoue K."/>
            <person name="Tamiaki H."/>
        </authorList>
    </citation>
    <scope>NUCLEOTIDE SEQUENCE [LARGE SCALE GENOMIC DNA]</scope>
    <source>
        <strain evidence="4">DSM 133</strain>
    </source>
</reference>
<dbReference type="InterPro" id="IPR024163">
    <property type="entry name" value="Aerotolerance_reg_N"/>
</dbReference>
<feature type="domain" description="DUF4159" evidence="3">
    <location>
        <begin position="697"/>
        <end position="915"/>
    </location>
</feature>
<organism evidence="5 6">
    <name type="scientific">Blastochloris viridis</name>
    <name type="common">Rhodopseudomonas viridis</name>
    <dbReference type="NCBI Taxonomy" id="1079"/>
    <lineage>
        <taxon>Bacteria</taxon>
        <taxon>Pseudomonadati</taxon>
        <taxon>Pseudomonadota</taxon>
        <taxon>Alphaproteobacteria</taxon>
        <taxon>Hyphomicrobiales</taxon>
        <taxon>Blastochloridaceae</taxon>
        <taxon>Blastochloris</taxon>
    </lineage>
</organism>
<evidence type="ECO:0000256" key="1">
    <source>
        <dbReference type="SAM" id="Phobius"/>
    </source>
</evidence>
<dbReference type="EMBL" id="LN907867">
    <property type="protein sequence ID" value="CUU42925.1"/>
    <property type="molecule type" value="Genomic_DNA"/>
</dbReference>
<evidence type="ECO:0000259" key="3">
    <source>
        <dbReference type="Pfam" id="PF13709"/>
    </source>
</evidence>
<dbReference type="Proteomes" id="UP000065734">
    <property type="component" value="Chromosome I"/>
</dbReference>
<dbReference type="STRING" id="1079.BVIR_2497"/>
<gene>
    <name evidence="4" type="ORF">BV133_2213</name>
    <name evidence="5" type="ORF">BVIRIDIS_19410</name>
</gene>
<dbReference type="InterPro" id="IPR025297">
    <property type="entry name" value="DUF4159"/>
</dbReference>
<dbReference type="PATRIC" id="fig|1079.6.peg.2610"/>
<evidence type="ECO:0000313" key="5">
    <source>
        <dbReference type="EMBL" id="CUU42925.1"/>
    </source>
</evidence>
<reference evidence="6" key="3">
    <citation type="journal article" date="2016" name="Genome Announc.">
        <title>Revised genome sequence of the purple photosynthetic bacterium Blastochloris viridis.</title>
        <authorList>
            <person name="Liu L.N."/>
            <person name="Faulkner M."/>
            <person name="Liu X."/>
            <person name="Huang F."/>
            <person name="Darby A.C."/>
            <person name="Hall N."/>
        </authorList>
    </citation>
    <scope>NUCLEOTIDE SEQUENCE [LARGE SCALE GENOMIC DNA]</scope>
    <source>
        <strain evidence="6">ATCC 19567 / DSM 133 / F</strain>
    </source>
</reference>